<protein>
    <submittedName>
        <fullName evidence="2">Uncharacterized protein</fullName>
    </submittedName>
</protein>
<name>A0A4Y2LXK4_ARAVE</name>
<dbReference type="EMBL" id="BGPR01006504">
    <property type="protein sequence ID" value="GBN19548.1"/>
    <property type="molecule type" value="Genomic_DNA"/>
</dbReference>
<evidence type="ECO:0000313" key="3">
    <source>
        <dbReference type="Proteomes" id="UP000499080"/>
    </source>
</evidence>
<dbReference type="Proteomes" id="UP000499080">
    <property type="component" value="Unassembled WGS sequence"/>
</dbReference>
<gene>
    <name evidence="2" type="ORF">AVEN_124240_1</name>
</gene>
<sequence>MPGLQENVGHQNVKHREISSLSDFIPGPDFRSICSGVEIIGVTHRLFQQKLVEIILNTGMPLWDGNILKRFLSWERRGTPAEPHLLADSTKAFSPLTGDGEDKHQRRTPGGKSFLSLMC</sequence>
<comment type="caution">
    <text evidence="2">The sequence shown here is derived from an EMBL/GenBank/DDBJ whole genome shotgun (WGS) entry which is preliminary data.</text>
</comment>
<evidence type="ECO:0000256" key="1">
    <source>
        <dbReference type="SAM" id="MobiDB-lite"/>
    </source>
</evidence>
<accession>A0A4Y2LXK4</accession>
<evidence type="ECO:0000313" key="2">
    <source>
        <dbReference type="EMBL" id="GBN19548.1"/>
    </source>
</evidence>
<organism evidence="2 3">
    <name type="scientific">Araneus ventricosus</name>
    <name type="common">Orbweaver spider</name>
    <name type="synonym">Epeira ventricosa</name>
    <dbReference type="NCBI Taxonomy" id="182803"/>
    <lineage>
        <taxon>Eukaryota</taxon>
        <taxon>Metazoa</taxon>
        <taxon>Ecdysozoa</taxon>
        <taxon>Arthropoda</taxon>
        <taxon>Chelicerata</taxon>
        <taxon>Arachnida</taxon>
        <taxon>Araneae</taxon>
        <taxon>Araneomorphae</taxon>
        <taxon>Entelegynae</taxon>
        <taxon>Araneoidea</taxon>
        <taxon>Araneidae</taxon>
        <taxon>Araneus</taxon>
    </lineage>
</organism>
<reference evidence="2 3" key="1">
    <citation type="journal article" date="2019" name="Sci. Rep.">
        <title>Orb-weaving spider Araneus ventricosus genome elucidates the spidroin gene catalogue.</title>
        <authorList>
            <person name="Kono N."/>
            <person name="Nakamura H."/>
            <person name="Ohtoshi R."/>
            <person name="Moran D.A.P."/>
            <person name="Shinohara A."/>
            <person name="Yoshida Y."/>
            <person name="Fujiwara M."/>
            <person name="Mori M."/>
            <person name="Tomita M."/>
            <person name="Arakawa K."/>
        </authorList>
    </citation>
    <scope>NUCLEOTIDE SEQUENCE [LARGE SCALE GENOMIC DNA]</scope>
</reference>
<keyword evidence="3" id="KW-1185">Reference proteome</keyword>
<proteinExistence type="predicted"/>
<dbReference type="AlphaFoldDB" id="A0A4Y2LXK4"/>
<feature type="region of interest" description="Disordered" evidence="1">
    <location>
        <begin position="85"/>
        <end position="112"/>
    </location>
</feature>